<dbReference type="EMBL" id="JAQQAL010000040">
    <property type="protein sequence ID" value="MDC7228069.1"/>
    <property type="molecule type" value="Genomic_DNA"/>
</dbReference>
<evidence type="ECO:0000256" key="1">
    <source>
        <dbReference type="ARBA" id="ARBA00001966"/>
    </source>
</evidence>
<dbReference type="SFLD" id="SFLDG01086">
    <property type="entry name" value="elongater_protein-like"/>
    <property type="match status" value="1"/>
</dbReference>
<evidence type="ECO:0000256" key="4">
    <source>
        <dbReference type="ARBA" id="ARBA00022723"/>
    </source>
</evidence>
<keyword evidence="5" id="KW-0408">Iron</keyword>
<dbReference type="GO" id="GO:0051539">
    <property type="term" value="F:4 iron, 4 sulfur cluster binding"/>
    <property type="evidence" value="ECO:0007669"/>
    <property type="project" value="UniProtKB-KW"/>
</dbReference>
<dbReference type="InterPro" id="IPR058240">
    <property type="entry name" value="rSAM_sf"/>
</dbReference>
<dbReference type="Pfam" id="PF04055">
    <property type="entry name" value="Radical_SAM"/>
    <property type="match status" value="1"/>
</dbReference>
<name>A0AAJ1IH34_9SPIO</name>
<gene>
    <name evidence="8" type="ORF">PQJ61_15000</name>
</gene>
<evidence type="ECO:0000256" key="6">
    <source>
        <dbReference type="ARBA" id="ARBA00023014"/>
    </source>
</evidence>
<dbReference type="Proteomes" id="UP001221217">
    <property type="component" value="Unassembled WGS sequence"/>
</dbReference>
<keyword evidence="3" id="KW-0949">S-adenosyl-L-methionine</keyword>
<dbReference type="SUPFAM" id="SSF102114">
    <property type="entry name" value="Radical SAM enzymes"/>
    <property type="match status" value="1"/>
</dbReference>
<reference evidence="8 9" key="1">
    <citation type="submission" date="2022-12" db="EMBL/GenBank/DDBJ databases">
        <title>Metagenome assembled genome from gulf of manar.</title>
        <authorList>
            <person name="Kohli P."/>
            <person name="Pk S."/>
            <person name="Venkata Ramana C."/>
            <person name="Sasikala C."/>
        </authorList>
    </citation>
    <scope>NUCLEOTIDE SEQUENCE [LARGE SCALE GENOMIC DNA]</scope>
    <source>
        <strain evidence="8">JB008</strain>
    </source>
</reference>
<comment type="caution">
    <text evidence="8">The sequence shown here is derived from an EMBL/GenBank/DDBJ whole genome shotgun (WGS) entry which is preliminary data.</text>
</comment>
<accession>A0AAJ1IH34</accession>
<dbReference type="SFLD" id="SFLDG01091">
    <property type="entry name" value="uncharacterized_CHP01210-like"/>
    <property type="match status" value="1"/>
</dbReference>
<dbReference type="Pfam" id="PF16199">
    <property type="entry name" value="Radical_SAM_C"/>
    <property type="match status" value="1"/>
</dbReference>
<organism evidence="8 9">
    <name type="scientific">Candidatus Thalassospirochaeta sargassi</name>
    <dbReference type="NCBI Taxonomy" id="3119039"/>
    <lineage>
        <taxon>Bacteria</taxon>
        <taxon>Pseudomonadati</taxon>
        <taxon>Spirochaetota</taxon>
        <taxon>Spirochaetia</taxon>
        <taxon>Spirochaetales</taxon>
        <taxon>Spirochaetaceae</taxon>
        <taxon>Candidatus Thalassospirochaeta</taxon>
    </lineage>
</organism>
<feature type="domain" description="Radical SAM core" evidence="7">
    <location>
        <begin position="16"/>
        <end position="269"/>
    </location>
</feature>
<evidence type="ECO:0000256" key="3">
    <source>
        <dbReference type="ARBA" id="ARBA00022691"/>
    </source>
</evidence>
<dbReference type="InterPro" id="IPR007197">
    <property type="entry name" value="rSAM"/>
</dbReference>
<keyword evidence="4" id="KW-0479">Metal-binding</keyword>
<dbReference type="GO" id="GO:0046872">
    <property type="term" value="F:metal ion binding"/>
    <property type="evidence" value="ECO:0007669"/>
    <property type="project" value="UniProtKB-KW"/>
</dbReference>
<proteinExistence type="predicted"/>
<dbReference type="PANTHER" id="PTHR11135:SF1">
    <property type="entry name" value="PROTEIN YHCC"/>
    <property type="match status" value="1"/>
</dbReference>
<evidence type="ECO:0000313" key="8">
    <source>
        <dbReference type="EMBL" id="MDC7228069.1"/>
    </source>
</evidence>
<protein>
    <submittedName>
        <fullName evidence="8">TIGR01212 family radical SAM protein</fullName>
    </submittedName>
</protein>
<keyword evidence="2" id="KW-0004">4Fe-4S</keyword>
<dbReference type="GO" id="GO:0003824">
    <property type="term" value="F:catalytic activity"/>
    <property type="evidence" value="ECO:0007669"/>
    <property type="project" value="InterPro"/>
</dbReference>
<sequence length="321" mass="36665">MINEPFYSYGSYLKKKYGVPAFRVGIDAGFSCPNRKSGRESSGCTYCDAFGARAMYQRTEGALSDDVDVNLKKDIVCQTEKAAGFLKKRYKAEIFLLYFQAFSSTYGSTEHLKAVYDYALSLQDYSELIVSTRPDCLDREKVELLADYKKQGLDVWVELGLQSSNDATLKRVNRGHSVADFEKSYKLLQDYGIKTAVHLIFGLPGEGETEIMQTCRYTAGLNPEGVKFHNLHIPYNTPLYQDFLKGKADAPTTEEYLEWVIKAIQMMPESTVIMRLTCDSREDERAAPKDFVKKTEFYNLLRTEMLKREVFQGRLKDNNLL</sequence>
<evidence type="ECO:0000313" key="9">
    <source>
        <dbReference type="Proteomes" id="UP001221217"/>
    </source>
</evidence>
<evidence type="ECO:0000256" key="5">
    <source>
        <dbReference type="ARBA" id="ARBA00023004"/>
    </source>
</evidence>
<evidence type="ECO:0000256" key="2">
    <source>
        <dbReference type="ARBA" id="ARBA00022485"/>
    </source>
</evidence>
<dbReference type="NCBIfam" id="TIGR01212">
    <property type="entry name" value="TIGR01212 family radical SAM protein"/>
    <property type="match status" value="1"/>
</dbReference>
<comment type="cofactor">
    <cofactor evidence="1">
        <name>[4Fe-4S] cluster</name>
        <dbReference type="ChEBI" id="CHEBI:49883"/>
    </cofactor>
</comment>
<dbReference type="Gene3D" id="3.80.30.20">
    <property type="entry name" value="tm_1862 like domain"/>
    <property type="match status" value="1"/>
</dbReference>
<dbReference type="InterPro" id="IPR005911">
    <property type="entry name" value="YhcC-like"/>
</dbReference>
<keyword evidence="6" id="KW-0411">Iron-sulfur</keyword>
<dbReference type="InterPro" id="IPR023404">
    <property type="entry name" value="rSAM_horseshoe"/>
</dbReference>
<dbReference type="InterPro" id="IPR032432">
    <property type="entry name" value="Radical_SAM_C"/>
</dbReference>
<dbReference type="AlphaFoldDB" id="A0AAJ1IH34"/>
<dbReference type="PANTHER" id="PTHR11135">
    <property type="entry name" value="HISTONE ACETYLTRANSFERASE-RELATED"/>
    <property type="match status" value="1"/>
</dbReference>
<dbReference type="SMART" id="SM00729">
    <property type="entry name" value="Elp3"/>
    <property type="match status" value="1"/>
</dbReference>
<dbReference type="PROSITE" id="PS51918">
    <property type="entry name" value="RADICAL_SAM"/>
    <property type="match status" value="1"/>
</dbReference>
<evidence type="ECO:0000259" key="7">
    <source>
        <dbReference type="PROSITE" id="PS51918"/>
    </source>
</evidence>
<dbReference type="SFLD" id="SFLDS00029">
    <property type="entry name" value="Radical_SAM"/>
    <property type="match status" value="1"/>
</dbReference>
<dbReference type="InterPro" id="IPR039661">
    <property type="entry name" value="ELP3"/>
</dbReference>
<dbReference type="InterPro" id="IPR006638">
    <property type="entry name" value="Elp3/MiaA/NifB-like_rSAM"/>
</dbReference>